<proteinExistence type="predicted"/>
<accession>A2BW46</accession>
<evidence type="ECO:0000313" key="2">
    <source>
        <dbReference type="Proteomes" id="UP000001589"/>
    </source>
</evidence>
<dbReference type="HOGENOM" id="CLU_153211_1_0_3"/>
<evidence type="ECO:0000313" key="1">
    <source>
        <dbReference type="EMBL" id="ABM72007.1"/>
    </source>
</evidence>
<dbReference type="OrthoDB" id="8561924at2"/>
<dbReference type="AlphaFoldDB" id="A2BW46"/>
<dbReference type="KEGG" id="pmc:P9515_07981"/>
<organism evidence="1 2">
    <name type="scientific">Prochlorococcus marinus (strain MIT 9515)</name>
    <dbReference type="NCBI Taxonomy" id="167542"/>
    <lineage>
        <taxon>Bacteria</taxon>
        <taxon>Bacillati</taxon>
        <taxon>Cyanobacteriota</taxon>
        <taxon>Cyanophyceae</taxon>
        <taxon>Synechococcales</taxon>
        <taxon>Prochlorococcaceae</taxon>
        <taxon>Prochlorococcus</taxon>
    </lineage>
</organism>
<protein>
    <submittedName>
        <fullName evidence="1">Uncharacterized protein</fullName>
    </submittedName>
</protein>
<reference evidence="1 2" key="1">
    <citation type="journal article" date="2007" name="PLoS Genet.">
        <title>Patterns and implications of gene gain and loss in the evolution of Prochlorococcus.</title>
        <authorList>
            <person name="Kettler G.C."/>
            <person name="Martiny A.C."/>
            <person name="Huang K."/>
            <person name="Zucker J."/>
            <person name="Coleman M.L."/>
            <person name="Rodrigue S."/>
            <person name="Chen F."/>
            <person name="Lapidus A."/>
            <person name="Ferriera S."/>
            <person name="Johnson J."/>
            <person name="Steglich C."/>
            <person name="Church G.M."/>
            <person name="Richardson P."/>
            <person name="Chisholm S.W."/>
        </authorList>
    </citation>
    <scope>NUCLEOTIDE SEQUENCE [LARGE SCALE GENOMIC DNA]</scope>
    <source>
        <strain evidence="1 2">MIT 9515</strain>
    </source>
</reference>
<dbReference type="RefSeq" id="WP_011820112.1">
    <property type="nucleotide sequence ID" value="NC_008817.1"/>
</dbReference>
<dbReference type="Proteomes" id="UP000001589">
    <property type="component" value="Chromosome"/>
</dbReference>
<dbReference type="EMBL" id="CP000552">
    <property type="protein sequence ID" value="ABM72007.1"/>
    <property type="molecule type" value="Genomic_DNA"/>
</dbReference>
<dbReference type="eggNOG" id="ENOG50341IN">
    <property type="taxonomic scope" value="Bacteria"/>
</dbReference>
<sequence length="129" mass="14816">MKIVSNLIGLFFIFLMFFFNNSKLAFGSGNVDWILLKENNDGKEWLDMGSIKKFDNNEISVLTKFFKNPKDSSDKGQLSLYVMRINCDDNRFKDTSINGIPQLSSKWQTSNNDELIDVVIEKSCSEIIN</sequence>
<name>A2BW46_PROM5</name>
<dbReference type="GeneID" id="60201964"/>
<gene>
    <name evidence="1" type="ordered locus">P9515_07981</name>
</gene>
<dbReference type="STRING" id="167542.P9515_07981"/>